<dbReference type="Proteomes" id="UP000024404">
    <property type="component" value="Unassembled WGS sequence"/>
</dbReference>
<reference evidence="1" key="2">
    <citation type="submission" date="2022-06" db="UniProtKB">
        <authorList>
            <consortium name="EnsemblMetazoa"/>
        </authorList>
    </citation>
    <scope>IDENTIFICATION</scope>
</reference>
<keyword evidence="2" id="KW-1185">Reference proteome</keyword>
<protein>
    <submittedName>
        <fullName evidence="1">Uncharacterized protein</fullName>
    </submittedName>
</protein>
<dbReference type="EnsemblMetazoa" id="OVOC7865.1">
    <property type="protein sequence ID" value="OVOC7865.1"/>
    <property type="gene ID" value="WBGene00244674"/>
</dbReference>
<evidence type="ECO:0000313" key="2">
    <source>
        <dbReference type="Proteomes" id="UP000024404"/>
    </source>
</evidence>
<name>A0A8R1Y3F7_ONCVO</name>
<dbReference type="EMBL" id="CMVM020000234">
    <property type="status" value="NOT_ANNOTATED_CDS"/>
    <property type="molecule type" value="Genomic_DNA"/>
</dbReference>
<dbReference type="AlphaFoldDB" id="A0A8R1Y3F7"/>
<sequence>MNGLEKYFVHSLNIRVFFCLQQKNLYWTICKKINRNYENEAKVHKSACNACMHVCMHCNTITSKFQNFSLE</sequence>
<organism evidence="1 2">
    <name type="scientific">Onchocerca volvulus</name>
    <dbReference type="NCBI Taxonomy" id="6282"/>
    <lineage>
        <taxon>Eukaryota</taxon>
        <taxon>Metazoa</taxon>
        <taxon>Ecdysozoa</taxon>
        <taxon>Nematoda</taxon>
        <taxon>Chromadorea</taxon>
        <taxon>Rhabditida</taxon>
        <taxon>Spirurina</taxon>
        <taxon>Spiruromorpha</taxon>
        <taxon>Filarioidea</taxon>
        <taxon>Onchocercidae</taxon>
        <taxon>Onchocerca</taxon>
    </lineage>
</organism>
<accession>A0A8R1Y3F7</accession>
<proteinExistence type="predicted"/>
<reference evidence="2" key="1">
    <citation type="submission" date="2013-10" db="EMBL/GenBank/DDBJ databases">
        <title>Genome sequencing of Onchocerca volvulus.</title>
        <authorList>
            <person name="Cotton J."/>
            <person name="Tsai J."/>
            <person name="Stanley E."/>
            <person name="Tracey A."/>
            <person name="Holroyd N."/>
            <person name="Lustigman S."/>
            <person name="Berriman M."/>
        </authorList>
    </citation>
    <scope>NUCLEOTIDE SEQUENCE</scope>
</reference>
<evidence type="ECO:0000313" key="1">
    <source>
        <dbReference type="EnsemblMetazoa" id="OVOC7865.1"/>
    </source>
</evidence>